<evidence type="ECO:0000313" key="2">
    <source>
        <dbReference type="Proteomes" id="UP000033393"/>
    </source>
</evidence>
<dbReference type="Proteomes" id="UP000033393">
    <property type="component" value="Unassembled WGS sequence"/>
</dbReference>
<accession>A0A0F0GYG2</accession>
<dbReference type="eggNOG" id="ENOG5032Z1I">
    <property type="taxonomic scope" value="Bacteria"/>
</dbReference>
<dbReference type="STRING" id="68170.GCA_000974445_09553"/>
<gene>
    <name evidence="1" type="ORF">UK23_19805</name>
</gene>
<evidence type="ECO:0000313" key="1">
    <source>
        <dbReference type="EMBL" id="KJK47621.1"/>
    </source>
</evidence>
<proteinExistence type="predicted"/>
<dbReference type="Pfam" id="PF20079">
    <property type="entry name" value="DUF6474"/>
    <property type="match status" value="1"/>
</dbReference>
<reference evidence="1 2" key="1">
    <citation type="submission" date="2015-02" db="EMBL/GenBank/DDBJ databases">
        <authorList>
            <person name="Ju K.-S."/>
            <person name="Doroghazi J.R."/>
            <person name="Metcalf W."/>
        </authorList>
    </citation>
    <scope>NUCLEOTIDE SEQUENCE [LARGE SCALE GENOMIC DNA]</scope>
    <source>
        <strain evidence="1 2">NRRL B-16140</strain>
    </source>
</reference>
<protein>
    <submittedName>
        <fullName evidence="1">Uncharacterized protein</fullName>
    </submittedName>
</protein>
<dbReference type="InterPro" id="IPR045522">
    <property type="entry name" value="DUF6474"/>
</dbReference>
<dbReference type="RefSeq" id="WP_045313048.1">
    <property type="nucleotide sequence ID" value="NZ_JYJG01000130.1"/>
</dbReference>
<comment type="caution">
    <text evidence="1">The sequence shown here is derived from an EMBL/GenBank/DDBJ whole genome shotgun (WGS) entry which is preliminary data.</text>
</comment>
<dbReference type="AlphaFoldDB" id="A0A0F0GYG2"/>
<sequence length="144" mass="15748">MARKTGHLITPKRAKNLVGVAKVIAPALIPVLAPAIVRGAGVLSEQYDRYRARRLGIDVADIGKYSGYGARLHARIVGFSDSMEPLRASDSAWVSKTEARLAQLLAAVRASERMPTARRKAAHRAVGTDLDVLEQELLRRLNVR</sequence>
<organism evidence="1 2">
    <name type="scientific">Lentzea aerocolonigenes</name>
    <name type="common">Lechevalieria aerocolonigenes</name>
    <name type="synonym">Saccharothrix aerocolonigenes</name>
    <dbReference type="NCBI Taxonomy" id="68170"/>
    <lineage>
        <taxon>Bacteria</taxon>
        <taxon>Bacillati</taxon>
        <taxon>Actinomycetota</taxon>
        <taxon>Actinomycetes</taxon>
        <taxon>Pseudonocardiales</taxon>
        <taxon>Pseudonocardiaceae</taxon>
        <taxon>Lentzea</taxon>
    </lineage>
</organism>
<dbReference type="OrthoDB" id="4374070at2"/>
<keyword evidence="2" id="KW-1185">Reference proteome</keyword>
<dbReference type="EMBL" id="JYJG01000130">
    <property type="protein sequence ID" value="KJK47621.1"/>
    <property type="molecule type" value="Genomic_DNA"/>
</dbReference>
<dbReference type="PATRIC" id="fig|68170.10.peg.5003"/>
<name>A0A0F0GYG2_LENAE</name>